<feature type="region of interest" description="Disordered" evidence="1">
    <location>
        <begin position="741"/>
        <end position="825"/>
    </location>
</feature>
<gene>
    <name evidence="2" type="ORF">EMH_0036580</name>
</gene>
<evidence type="ECO:0000313" key="2">
    <source>
        <dbReference type="EMBL" id="CDJ31291.1"/>
    </source>
</evidence>
<feature type="region of interest" description="Disordered" evidence="1">
    <location>
        <begin position="39"/>
        <end position="170"/>
    </location>
</feature>
<sequence>MASYARGNFDLAALMSQQRFLRQQEQQLKAEVLRLSRTTPFALPQDRPLPPPPPQQPIERRIKPSAPSGWQVQAGDVGVLEGGPGCPRSSWRLGDRREDGEPGGMAAAIARRQQELQQQQRERQQLLQQQRSMQRPASWGASMEDLPRDGHEGSPYTFPTSSQESFPGLSRFPRSATVSLAWGEAEQGVSRAEKRHLARISPSSLPAAGMPSGGGRRKGEDGCPTGQRRRQVLPGYAAAASSPLLHEADAWPLHAAPRGDSREARSNNLPCGYAAAVGGRASQGPTGFNVPSTLPPSLHHEPEGFGFLSPTPLYQENNSKDVFVHAAGLPSQHCSRNDGSAALGPPRVGWNDQQLRPSENQKGKQISQHAGQRGASPIKRRPVDYTAEVAAGKPSSQLGSDMWGFRQSLRASDELKTSVGRQAPHTRAAAATISTNMTPHFAAATASAATDDEETLKRMGVNASPRELLFFRKQLNGRVTQQRQRSTSRRSRSNNSPAADRREITAPPLERGGCGGGGHFSRDVDTTLSAPNPGVWALPSWMRAYGVSGSPSPPYVHREDGRRQRRFPPSSCSAAPQAERSQLWPTDCLEEPPLPGWAEDAGDMRCGCRCCRMRATHAQEPGISPTADLPCCCCPCCSWWRMEGEGPPIVASSNKGLYADKTKEENDGGAPAALPAQAGKCSRCGKRSSVAASRLHAPQPGVAVSIAVDDRLPLEQAASLCTACAAYLACEREAQEAALAPRSGAAAHTGDPSPVVAHSADNNPSPLAVQTAASSSNQQDQQEDSAEAAATKEEQKEPESEQNVRLSAARQLCTSSEGPPESNRVWENPRVVSKICQYLSLSKLLLVRRCNKTFLQAAQYRMRFVLYNSLFLLMHEAEAGAAAAQLQQTKTKEGQHCPLSADALIQLLGLDEIEVEEVRAGNLPSACPPEAATPRMQDVAAALLKSLADLKATKETKSPGKPKGLKGQPITRKHQMQPAQPPPAPSRKYATQSGKQNGLTKPEVQQQERLQQQQLEQQLLDAHMAKQQAQEEAYLKMVQDQFDRPVNFGYDEAAGPVAAPCALPFEQSITGSPEPATFRRVRHAFLKLWNYDDEAFRQALIRATTTSYPTWLFDVSALLLRAVFQLCCNSLSAPPLKELIPLFSPKRRPPSKVDVPCRSDSYLWAKMARVSGYAMHLISDQAWPPLRDPVVRLVAQPFISPDVLTRGSGVDPHALYDAAAGGIAVTPLVLRPVVVDSLEVKMSKVSPEFISEFLEYGRQQQLIHSAEHPRSMHGGVRQFKASSELILMMDLYEWLASVLTHMQNTEDLPIMREKTSFSLCASRSENFRRNGAETGSDSSEDTSCSKKSSKEATAAFFITSSR</sequence>
<reference evidence="2" key="1">
    <citation type="submission" date="2013-10" db="EMBL/GenBank/DDBJ databases">
        <title>Genomic analysis of the causative agents of coccidiosis in chickens.</title>
        <authorList>
            <person name="Reid A.J."/>
            <person name="Blake D."/>
            <person name="Billington K."/>
            <person name="Browne H."/>
            <person name="Dunn M."/>
            <person name="Hung S."/>
            <person name="Kawahara F."/>
            <person name="Miranda-Saavedra D."/>
            <person name="Mourier T."/>
            <person name="Nagra H."/>
            <person name="Otto T.D."/>
            <person name="Rawlings N."/>
            <person name="Sanchez A."/>
            <person name="Sanders M."/>
            <person name="Subramaniam C."/>
            <person name="Tay Y."/>
            <person name="Dear P."/>
            <person name="Doerig C."/>
            <person name="Gruber A."/>
            <person name="Parkinson J."/>
            <person name="Shirley M."/>
            <person name="Wan K.L."/>
            <person name="Berriman M."/>
            <person name="Tomley F."/>
            <person name="Pain A."/>
        </authorList>
    </citation>
    <scope>NUCLEOTIDE SEQUENCE [LARGE SCALE GENOMIC DNA]</scope>
    <source>
        <strain evidence="2">Houghton</strain>
    </source>
</reference>
<feature type="compositionally biased region" description="Low complexity" evidence="1">
    <location>
        <begin position="1333"/>
        <end position="1346"/>
    </location>
</feature>
<feature type="compositionally biased region" description="Low complexity" evidence="1">
    <location>
        <begin position="115"/>
        <end position="131"/>
    </location>
</feature>
<keyword evidence="3" id="KW-1185">Reference proteome</keyword>
<feature type="region of interest" description="Disordered" evidence="1">
    <location>
        <begin position="472"/>
        <end position="526"/>
    </location>
</feature>
<feature type="compositionally biased region" description="Polar residues" evidence="1">
    <location>
        <begin position="351"/>
        <end position="370"/>
    </location>
</feature>
<dbReference type="RefSeq" id="XP_013353856.1">
    <property type="nucleotide sequence ID" value="XM_013498402.1"/>
</dbReference>
<feature type="region of interest" description="Disordered" evidence="1">
    <location>
        <begin position="951"/>
        <end position="1010"/>
    </location>
</feature>
<feature type="compositionally biased region" description="Polar residues" evidence="1">
    <location>
        <begin position="989"/>
        <end position="999"/>
    </location>
</feature>
<dbReference type="VEuPathDB" id="ToxoDB:EMH_0036580"/>
<evidence type="ECO:0000256" key="1">
    <source>
        <dbReference type="SAM" id="MobiDB-lite"/>
    </source>
</evidence>
<reference evidence="2" key="2">
    <citation type="submission" date="2013-10" db="EMBL/GenBank/DDBJ databases">
        <authorList>
            <person name="Aslett M."/>
        </authorList>
    </citation>
    <scope>NUCLEOTIDE SEQUENCE [LARGE SCALE GENOMIC DNA]</scope>
    <source>
        <strain evidence="2">Houghton</strain>
    </source>
</reference>
<evidence type="ECO:0000313" key="3">
    <source>
        <dbReference type="Proteomes" id="UP000030744"/>
    </source>
</evidence>
<feature type="compositionally biased region" description="Pro residues" evidence="1">
    <location>
        <begin position="47"/>
        <end position="56"/>
    </location>
</feature>
<dbReference type="GeneID" id="25378444"/>
<dbReference type="Proteomes" id="UP000030744">
    <property type="component" value="Unassembled WGS sequence"/>
</dbReference>
<name>U6K2T3_9EIME</name>
<dbReference type="EMBL" id="HG683166">
    <property type="protein sequence ID" value="CDJ31291.1"/>
    <property type="molecule type" value="Genomic_DNA"/>
</dbReference>
<organism evidence="2 3">
    <name type="scientific">Eimeria mitis</name>
    <dbReference type="NCBI Taxonomy" id="44415"/>
    <lineage>
        <taxon>Eukaryota</taxon>
        <taxon>Sar</taxon>
        <taxon>Alveolata</taxon>
        <taxon>Apicomplexa</taxon>
        <taxon>Conoidasida</taxon>
        <taxon>Coccidia</taxon>
        <taxon>Eucoccidiorida</taxon>
        <taxon>Eimeriorina</taxon>
        <taxon>Eimeriidae</taxon>
        <taxon>Eimeria</taxon>
    </lineage>
</organism>
<dbReference type="OrthoDB" id="330777at2759"/>
<feature type="region of interest" description="Disordered" evidence="1">
    <location>
        <begin position="550"/>
        <end position="578"/>
    </location>
</feature>
<proteinExistence type="predicted"/>
<feature type="region of interest" description="Disordered" evidence="1">
    <location>
        <begin position="335"/>
        <end position="381"/>
    </location>
</feature>
<feature type="region of interest" description="Disordered" evidence="1">
    <location>
        <begin position="1328"/>
        <end position="1362"/>
    </location>
</feature>
<feature type="region of interest" description="Disordered" evidence="1">
    <location>
        <begin position="193"/>
        <end position="228"/>
    </location>
</feature>
<protein>
    <submittedName>
        <fullName evidence="2">Uncharacterized protein</fullName>
    </submittedName>
</protein>
<accession>U6K2T3</accession>
<feature type="compositionally biased region" description="Basic and acidic residues" evidence="1">
    <location>
        <begin position="790"/>
        <end position="799"/>
    </location>
</feature>